<organism evidence="5">
    <name type="scientific">Rhizophora mucronata</name>
    <name type="common">Asiatic mangrove</name>
    <dbReference type="NCBI Taxonomy" id="61149"/>
    <lineage>
        <taxon>Eukaryota</taxon>
        <taxon>Viridiplantae</taxon>
        <taxon>Streptophyta</taxon>
        <taxon>Embryophyta</taxon>
        <taxon>Tracheophyta</taxon>
        <taxon>Spermatophyta</taxon>
        <taxon>Magnoliopsida</taxon>
        <taxon>eudicotyledons</taxon>
        <taxon>Gunneridae</taxon>
        <taxon>Pentapetalae</taxon>
        <taxon>rosids</taxon>
        <taxon>fabids</taxon>
        <taxon>Malpighiales</taxon>
        <taxon>Rhizophoraceae</taxon>
        <taxon>Rhizophora</taxon>
    </lineage>
</organism>
<dbReference type="PROSITE" id="PS00132">
    <property type="entry name" value="CARBOXYPEPT_ZN_1"/>
    <property type="match status" value="1"/>
</dbReference>
<feature type="signal peptide" evidence="3">
    <location>
        <begin position="1"/>
        <end position="23"/>
    </location>
</feature>
<dbReference type="InterPro" id="IPR000834">
    <property type="entry name" value="Peptidase_M14"/>
</dbReference>
<name>A0A2P2M947_RHIMU</name>
<dbReference type="PRINTS" id="PR00765">
    <property type="entry name" value="CRBOXYPTASEA"/>
</dbReference>
<reference evidence="5" key="1">
    <citation type="submission" date="2018-02" db="EMBL/GenBank/DDBJ databases">
        <title>Rhizophora mucronata_Transcriptome.</title>
        <authorList>
            <person name="Meera S.P."/>
            <person name="Sreeshan A."/>
            <person name="Augustine A."/>
        </authorList>
    </citation>
    <scope>NUCLEOTIDE SEQUENCE</scope>
    <source>
        <tissue evidence="5">Leaf</tissue>
    </source>
</reference>
<dbReference type="InterPro" id="IPR057246">
    <property type="entry name" value="CARBOXYPEPT_ZN_1"/>
</dbReference>
<evidence type="ECO:0000256" key="1">
    <source>
        <dbReference type="ARBA" id="ARBA00005988"/>
    </source>
</evidence>
<comment type="similarity">
    <text evidence="1 2">Belongs to the peptidase M14 family.</text>
</comment>
<feature type="domain" description="Peptidase M14" evidence="4">
    <location>
        <begin position="54"/>
        <end position="169"/>
    </location>
</feature>
<proteinExistence type="inferred from homology"/>
<keyword evidence="3" id="KW-0732">Signal</keyword>
<dbReference type="InterPro" id="IPR050753">
    <property type="entry name" value="Peptidase_M14_domain"/>
</dbReference>
<comment type="caution">
    <text evidence="2">Lacks conserved residue(s) required for the propagation of feature annotation.</text>
</comment>
<dbReference type="GO" id="GO:0006518">
    <property type="term" value="P:peptide metabolic process"/>
    <property type="evidence" value="ECO:0007669"/>
    <property type="project" value="TreeGrafter"/>
</dbReference>
<dbReference type="PANTHER" id="PTHR11532">
    <property type="entry name" value="PROTEASE M14 CARBOXYPEPTIDASE"/>
    <property type="match status" value="1"/>
</dbReference>
<evidence type="ECO:0000256" key="3">
    <source>
        <dbReference type="SAM" id="SignalP"/>
    </source>
</evidence>
<dbReference type="PROSITE" id="PS52035">
    <property type="entry name" value="PEPTIDASE_M14"/>
    <property type="match status" value="1"/>
</dbReference>
<protein>
    <recommendedName>
        <fullName evidence="4">Peptidase M14 domain-containing protein</fullName>
    </recommendedName>
</protein>
<dbReference type="GO" id="GO:0004181">
    <property type="term" value="F:metallocarboxypeptidase activity"/>
    <property type="evidence" value="ECO:0007669"/>
    <property type="project" value="InterPro"/>
</dbReference>
<feature type="chain" id="PRO_5015141331" description="Peptidase M14 domain-containing protein" evidence="3">
    <location>
        <begin position="24"/>
        <end position="169"/>
    </location>
</feature>
<evidence type="ECO:0000259" key="4">
    <source>
        <dbReference type="PROSITE" id="PS52035"/>
    </source>
</evidence>
<dbReference type="EMBL" id="GGEC01046264">
    <property type="protein sequence ID" value="MBX26748.1"/>
    <property type="molecule type" value="Transcribed_RNA"/>
</dbReference>
<dbReference type="Pfam" id="PF00246">
    <property type="entry name" value="Peptidase_M14"/>
    <property type="match status" value="1"/>
</dbReference>
<dbReference type="GO" id="GO:0005615">
    <property type="term" value="C:extracellular space"/>
    <property type="evidence" value="ECO:0007669"/>
    <property type="project" value="TreeGrafter"/>
</dbReference>
<dbReference type="GO" id="GO:0016485">
    <property type="term" value="P:protein processing"/>
    <property type="evidence" value="ECO:0007669"/>
    <property type="project" value="TreeGrafter"/>
</dbReference>
<dbReference type="AlphaFoldDB" id="A0A2P2M947"/>
<dbReference type="SUPFAM" id="SSF53187">
    <property type="entry name" value="Zn-dependent exopeptidases"/>
    <property type="match status" value="1"/>
</dbReference>
<evidence type="ECO:0000313" key="5">
    <source>
        <dbReference type="EMBL" id="MBX26748.1"/>
    </source>
</evidence>
<dbReference type="PANTHER" id="PTHR11532:SF57">
    <property type="entry name" value="CARBOXYPEPTIDASE D, B"/>
    <property type="match status" value="1"/>
</dbReference>
<evidence type="ECO:0000256" key="2">
    <source>
        <dbReference type="PROSITE-ProRule" id="PRU01379"/>
    </source>
</evidence>
<dbReference type="GO" id="GO:0008270">
    <property type="term" value="F:zinc ion binding"/>
    <property type="evidence" value="ECO:0007669"/>
    <property type="project" value="InterPro"/>
</dbReference>
<sequence length="169" mass="19152">MKIASCLLILCLNFSYFLHSAVARGFRNNSGSAGFVRLLLEDKESQRSVDLMHGYMTNSDLEKAMKEFTWRCSNISRIYSIGESVNGVPLWVVEISDKPGEEEAKPAFKFIGNVHGDEPVGRELLVRLANWICDNHMTDPLVLLFSYCYRGGIHVLNCRLLFLSSCFYS</sequence>
<dbReference type="Gene3D" id="3.40.630.10">
    <property type="entry name" value="Zn peptidases"/>
    <property type="match status" value="1"/>
</dbReference>
<accession>A0A2P2M947</accession>